<sequence>MSRIIFPYFPCGTCHCPRIQRFSTSPKEYLFRDEDYPIHIILRDKESG</sequence>
<evidence type="ECO:0000313" key="1">
    <source>
        <dbReference type="EMBL" id="KUG15047.1"/>
    </source>
</evidence>
<comment type="caution">
    <text evidence="1">The sequence shown here is derived from an EMBL/GenBank/DDBJ whole genome shotgun (WGS) entry which is preliminary data.</text>
</comment>
<name>A0A0W8F2B3_9ZZZZ</name>
<reference evidence="1" key="1">
    <citation type="journal article" date="2015" name="Proc. Natl. Acad. Sci. U.S.A.">
        <title>Networks of energetic and metabolic interactions define dynamics in microbial communities.</title>
        <authorList>
            <person name="Embree M."/>
            <person name="Liu J.K."/>
            <person name="Al-Bassam M.M."/>
            <person name="Zengler K."/>
        </authorList>
    </citation>
    <scope>NUCLEOTIDE SEQUENCE</scope>
</reference>
<organism evidence="1">
    <name type="scientific">hydrocarbon metagenome</name>
    <dbReference type="NCBI Taxonomy" id="938273"/>
    <lineage>
        <taxon>unclassified sequences</taxon>
        <taxon>metagenomes</taxon>
        <taxon>ecological metagenomes</taxon>
    </lineage>
</organism>
<proteinExistence type="predicted"/>
<dbReference type="EMBL" id="LNQE01001593">
    <property type="protein sequence ID" value="KUG15047.1"/>
    <property type="molecule type" value="Genomic_DNA"/>
</dbReference>
<dbReference type="AlphaFoldDB" id="A0A0W8F2B3"/>
<gene>
    <name evidence="1" type="ORF">ASZ90_015303</name>
</gene>
<accession>A0A0W8F2B3</accession>
<protein>
    <submittedName>
        <fullName evidence="1">Uncharacterized protein</fullName>
    </submittedName>
</protein>